<dbReference type="RefSeq" id="WP_085617854.1">
    <property type="nucleotide sequence ID" value="NZ_JFKB01000005.1"/>
</dbReference>
<dbReference type="AlphaFoldDB" id="A0A1Y2LBZ2"/>
<sequence>MTAKTALNGPILPAASGTTKSIVILLHGYGADGNDLIGLAPSFARILPDTAFYSPNAPFPCEMSPFGRQWFSLAEYDPEFLRRQPETMSGALRAMAEGAAKNAVSIDDFIDSLLAKHNLPANKLALVGFSQGTMMALQTAPRRNLAIAGVVGFSGALLGEEAFAGAIRSKPPMILVHGTADPVVPIEASRLAHKALTANGFDVELHERPNLQHGIDEEGINLASAFLSKHLGN</sequence>
<comment type="caution">
    <text evidence="4">The sequence shown here is derived from an EMBL/GenBank/DDBJ whole genome shotgun (WGS) entry which is preliminary data.</text>
</comment>
<evidence type="ECO:0000256" key="1">
    <source>
        <dbReference type="ARBA" id="ARBA00006499"/>
    </source>
</evidence>
<protein>
    <submittedName>
        <fullName evidence="4">Phospholipase</fullName>
    </submittedName>
</protein>
<dbReference type="STRING" id="1293890.TALK_08535"/>
<dbReference type="Proteomes" id="UP000193396">
    <property type="component" value="Unassembled WGS sequence"/>
</dbReference>
<evidence type="ECO:0000313" key="5">
    <source>
        <dbReference type="Proteomes" id="UP000193396"/>
    </source>
</evidence>
<name>A0A1Y2LBZ2_9PROT</name>
<dbReference type="OrthoDB" id="9801763at2"/>
<keyword evidence="2" id="KW-0378">Hydrolase</keyword>
<dbReference type="PANTHER" id="PTHR10655:SF17">
    <property type="entry name" value="LYSOPHOSPHOLIPASE-LIKE PROTEIN 1"/>
    <property type="match status" value="1"/>
</dbReference>
<evidence type="ECO:0000256" key="2">
    <source>
        <dbReference type="ARBA" id="ARBA00022801"/>
    </source>
</evidence>
<accession>A0A1Y2LBZ2</accession>
<proteinExistence type="inferred from homology"/>
<dbReference type="InterPro" id="IPR029058">
    <property type="entry name" value="AB_hydrolase_fold"/>
</dbReference>
<evidence type="ECO:0000313" key="4">
    <source>
        <dbReference type="EMBL" id="OSQ48317.1"/>
    </source>
</evidence>
<keyword evidence="5" id="KW-1185">Reference proteome</keyword>
<dbReference type="PANTHER" id="PTHR10655">
    <property type="entry name" value="LYSOPHOSPHOLIPASE-RELATED"/>
    <property type="match status" value="1"/>
</dbReference>
<dbReference type="Gene3D" id="3.40.50.1820">
    <property type="entry name" value="alpha/beta hydrolase"/>
    <property type="match status" value="1"/>
</dbReference>
<dbReference type="SUPFAM" id="SSF53474">
    <property type="entry name" value="alpha/beta-Hydrolases"/>
    <property type="match status" value="1"/>
</dbReference>
<dbReference type="Pfam" id="PF02230">
    <property type="entry name" value="Abhydrolase_2"/>
    <property type="match status" value="1"/>
</dbReference>
<dbReference type="InterPro" id="IPR050565">
    <property type="entry name" value="LYPA1-2/EST-like"/>
</dbReference>
<comment type="similarity">
    <text evidence="1">Belongs to the AB hydrolase superfamily. AB hydrolase 2 family.</text>
</comment>
<reference evidence="4 5" key="1">
    <citation type="submission" date="2014-03" db="EMBL/GenBank/DDBJ databases">
        <title>The draft genome sequence of Thalassospira alkalitolerans JCM 18968.</title>
        <authorList>
            <person name="Lai Q."/>
            <person name="Shao Z."/>
        </authorList>
    </citation>
    <scope>NUCLEOTIDE SEQUENCE [LARGE SCALE GENOMIC DNA]</scope>
    <source>
        <strain evidence="4 5">JCM 18968</strain>
    </source>
</reference>
<dbReference type="GO" id="GO:0016787">
    <property type="term" value="F:hydrolase activity"/>
    <property type="evidence" value="ECO:0007669"/>
    <property type="project" value="UniProtKB-KW"/>
</dbReference>
<dbReference type="InterPro" id="IPR003140">
    <property type="entry name" value="PLipase/COase/thioEstase"/>
</dbReference>
<dbReference type="EMBL" id="JFKB01000005">
    <property type="protein sequence ID" value="OSQ48317.1"/>
    <property type="molecule type" value="Genomic_DNA"/>
</dbReference>
<gene>
    <name evidence="4" type="ORF">TALK_08535</name>
</gene>
<evidence type="ECO:0000259" key="3">
    <source>
        <dbReference type="Pfam" id="PF02230"/>
    </source>
</evidence>
<organism evidence="4 5">
    <name type="scientific">Thalassospira alkalitolerans</name>
    <dbReference type="NCBI Taxonomy" id="1293890"/>
    <lineage>
        <taxon>Bacteria</taxon>
        <taxon>Pseudomonadati</taxon>
        <taxon>Pseudomonadota</taxon>
        <taxon>Alphaproteobacteria</taxon>
        <taxon>Rhodospirillales</taxon>
        <taxon>Thalassospiraceae</taxon>
        <taxon>Thalassospira</taxon>
    </lineage>
</organism>
<feature type="domain" description="Phospholipase/carboxylesterase/thioesterase" evidence="3">
    <location>
        <begin position="18"/>
        <end position="230"/>
    </location>
</feature>